<gene>
    <name evidence="8" type="ORF">OVN521_LOCUS21786</name>
</gene>
<evidence type="ECO:0000256" key="3">
    <source>
        <dbReference type="ARBA" id="ARBA00022684"/>
    </source>
</evidence>
<reference evidence="8" key="1">
    <citation type="submission" date="2021-02" db="EMBL/GenBank/DDBJ databases">
        <authorList>
            <person name="Nowell W R."/>
        </authorList>
    </citation>
    <scope>NUCLEOTIDE SEQUENCE</scope>
</reference>
<dbReference type="GO" id="GO:0005524">
    <property type="term" value="F:ATP binding"/>
    <property type="evidence" value="ECO:0007669"/>
    <property type="project" value="UniProtKB-UniRule"/>
</dbReference>
<sequence length="116" mass="13637">MQRLKGSDLNSNRNQSSSVSKTREMTIDEIINDSNNFICLKSLILNYLNSFEDIDRLTKIHKWIICYYNLGTILTNAMWIRQVVLNHQLYKHDSIVSDEIQYDLMLAIKKLVNINE</sequence>
<comment type="similarity">
    <text evidence="6">Belongs to the glutamate--cysteine ligase type 3 family.</text>
</comment>
<dbReference type="PANTHER" id="PTHR11164:SF0">
    <property type="entry name" value="GLUTAMATE--CYSTEINE LIGASE CATALYTIC SUBUNIT"/>
    <property type="match status" value="1"/>
</dbReference>
<comment type="catalytic activity">
    <reaction evidence="6">
        <text>L-cysteine + L-glutamate + ATP = gamma-L-glutamyl-L-cysteine + ADP + phosphate + H(+)</text>
        <dbReference type="Rhea" id="RHEA:13285"/>
        <dbReference type="ChEBI" id="CHEBI:15378"/>
        <dbReference type="ChEBI" id="CHEBI:29985"/>
        <dbReference type="ChEBI" id="CHEBI:30616"/>
        <dbReference type="ChEBI" id="CHEBI:35235"/>
        <dbReference type="ChEBI" id="CHEBI:43474"/>
        <dbReference type="ChEBI" id="CHEBI:58173"/>
        <dbReference type="ChEBI" id="CHEBI:456216"/>
        <dbReference type="EC" id="6.3.2.2"/>
    </reaction>
</comment>
<evidence type="ECO:0000256" key="1">
    <source>
        <dbReference type="ARBA" id="ARBA00012220"/>
    </source>
</evidence>
<protein>
    <recommendedName>
        <fullName evidence="1 6">Glutamate--cysteine ligase</fullName>
        <ecNumber evidence="1 6">6.3.2.2</ecNumber>
    </recommendedName>
    <alternativeName>
        <fullName evidence="6">Gamma-ECS</fullName>
    </alternativeName>
    <alternativeName>
        <fullName evidence="6">Gamma-glutamylcysteine synthetase</fullName>
    </alternativeName>
</protein>
<dbReference type="EMBL" id="CAJOBG010004592">
    <property type="protein sequence ID" value="CAF4117556.1"/>
    <property type="molecule type" value="Genomic_DNA"/>
</dbReference>
<evidence type="ECO:0000256" key="7">
    <source>
        <dbReference type="SAM" id="MobiDB-lite"/>
    </source>
</evidence>
<name>A0A819VYB3_9BILA</name>
<dbReference type="AlphaFoldDB" id="A0A819VYB3"/>
<dbReference type="UniPathway" id="UPA00142">
    <property type="reaction ID" value="UER00209"/>
</dbReference>
<dbReference type="GO" id="GO:0017109">
    <property type="term" value="C:glutamate-cysteine ligase complex"/>
    <property type="evidence" value="ECO:0007669"/>
    <property type="project" value="TreeGrafter"/>
</dbReference>
<comment type="pathway">
    <text evidence="6">Sulfur metabolism; glutathione biosynthesis; glutathione from L-cysteine and L-glutamate: step 1/2.</text>
</comment>
<evidence type="ECO:0000256" key="6">
    <source>
        <dbReference type="RuleBase" id="RU367135"/>
    </source>
</evidence>
<feature type="compositionally biased region" description="Polar residues" evidence="7">
    <location>
        <begin position="8"/>
        <end position="20"/>
    </location>
</feature>
<dbReference type="Gene3D" id="1.10.8.960">
    <property type="match status" value="1"/>
</dbReference>
<keyword evidence="2 6" id="KW-0436">Ligase</keyword>
<evidence type="ECO:0000256" key="2">
    <source>
        <dbReference type="ARBA" id="ARBA00022598"/>
    </source>
</evidence>
<keyword evidence="9" id="KW-1185">Reference proteome</keyword>
<keyword evidence="4 6" id="KW-0547">Nucleotide-binding</keyword>
<proteinExistence type="inferred from homology"/>
<feature type="region of interest" description="Disordered" evidence="7">
    <location>
        <begin position="1"/>
        <end position="22"/>
    </location>
</feature>
<comment type="caution">
    <text evidence="8">The sequence shown here is derived from an EMBL/GenBank/DDBJ whole genome shotgun (WGS) entry which is preliminary data.</text>
</comment>
<evidence type="ECO:0000256" key="4">
    <source>
        <dbReference type="ARBA" id="ARBA00022741"/>
    </source>
</evidence>
<keyword evidence="5 6" id="KW-0067">ATP-binding</keyword>
<dbReference type="Pfam" id="PF03074">
    <property type="entry name" value="GCS"/>
    <property type="match status" value="1"/>
</dbReference>
<dbReference type="Proteomes" id="UP000663866">
    <property type="component" value="Unassembled WGS sequence"/>
</dbReference>
<evidence type="ECO:0000256" key="5">
    <source>
        <dbReference type="ARBA" id="ARBA00022840"/>
    </source>
</evidence>
<keyword evidence="3 6" id="KW-0317">Glutathione biosynthesis</keyword>
<dbReference type="PANTHER" id="PTHR11164">
    <property type="entry name" value="GLUTAMATE CYSTEINE LIGASE"/>
    <property type="match status" value="1"/>
</dbReference>
<evidence type="ECO:0000313" key="9">
    <source>
        <dbReference type="Proteomes" id="UP000663866"/>
    </source>
</evidence>
<accession>A0A819VYB3</accession>
<dbReference type="GO" id="GO:0004357">
    <property type="term" value="F:glutamate-cysteine ligase activity"/>
    <property type="evidence" value="ECO:0007669"/>
    <property type="project" value="UniProtKB-UniRule"/>
</dbReference>
<evidence type="ECO:0000313" key="8">
    <source>
        <dbReference type="EMBL" id="CAF4117556.1"/>
    </source>
</evidence>
<dbReference type="EC" id="6.3.2.2" evidence="1 6"/>
<dbReference type="InterPro" id="IPR004308">
    <property type="entry name" value="GCS"/>
</dbReference>
<organism evidence="8 9">
    <name type="scientific">Rotaria magnacalcarata</name>
    <dbReference type="NCBI Taxonomy" id="392030"/>
    <lineage>
        <taxon>Eukaryota</taxon>
        <taxon>Metazoa</taxon>
        <taxon>Spiralia</taxon>
        <taxon>Gnathifera</taxon>
        <taxon>Rotifera</taxon>
        <taxon>Eurotatoria</taxon>
        <taxon>Bdelloidea</taxon>
        <taxon>Philodinida</taxon>
        <taxon>Philodinidae</taxon>
        <taxon>Rotaria</taxon>
    </lineage>
</organism>
<dbReference type="GO" id="GO:0006750">
    <property type="term" value="P:glutathione biosynthetic process"/>
    <property type="evidence" value="ECO:0007669"/>
    <property type="project" value="UniProtKB-UniRule"/>
</dbReference>